<protein>
    <submittedName>
        <fullName evidence="1">Uncharacterized protein</fullName>
    </submittedName>
</protein>
<sequence>MGNAIKKLEKLISEISESFDQTSPEYGTRVIESFNHSVVSIASKNVAYRISRRIRAYISIIKWNDPLWIQTIFEYFQLEVPENVILNEKSKNEKKKRKVTTTRTDDYKKIRAKKKRKMVNNNYKLKT</sequence>
<keyword evidence="2" id="KW-1185">Reference proteome</keyword>
<reference evidence="1 2" key="1">
    <citation type="submission" date="2024-04" db="EMBL/GenBank/DDBJ databases">
        <title>Tritrichomonas musculus Genome.</title>
        <authorList>
            <person name="Alves-Ferreira E."/>
            <person name="Grigg M."/>
            <person name="Lorenzi H."/>
            <person name="Galac M."/>
        </authorList>
    </citation>
    <scope>NUCLEOTIDE SEQUENCE [LARGE SCALE GENOMIC DNA]</scope>
    <source>
        <strain evidence="1 2">EAF2021</strain>
    </source>
</reference>
<accession>A0ABR2GTA3</accession>
<comment type="caution">
    <text evidence="1">The sequence shown here is derived from an EMBL/GenBank/DDBJ whole genome shotgun (WGS) entry which is preliminary data.</text>
</comment>
<dbReference type="EMBL" id="JAPFFF010000065">
    <property type="protein sequence ID" value="KAK8836450.1"/>
    <property type="molecule type" value="Genomic_DNA"/>
</dbReference>
<evidence type="ECO:0000313" key="1">
    <source>
        <dbReference type="EMBL" id="KAK8836450.1"/>
    </source>
</evidence>
<organism evidence="1 2">
    <name type="scientific">Tritrichomonas musculus</name>
    <dbReference type="NCBI Taxonomy" id="1915356"/>
    <lineage>
        <taxon>Eukaryota</taxon>
        <taxon>Metamonada</taxon>
        <taxon>Parabasalia</taxon>
        <taxon>Tritrichomonadida</taxon>
        <taxon>Tritrichomonadidae</taxon>
        <taxon>Tritrichomonas</taxon>
    </lineage>
</organism>
<dbReference type="Proteomes" id="UP001470230">
    <property type="component" value="Unassembled WGS sequence"/>
</dbReference>
<evidence type="ECO:0000313" key="2">
    <source>
        <dbReference type="Proteomes" id="UP001470230"/>
    </source>
</evidence>
<gene>
    <name evidence="1" type="ORF">M9Y10_037709</name>
</gene>
<name>A0ABR2GTA3_9EUKA</name>
<proteinExistence type="predicted"/>